<dbReference type="RefSeq" id="WP_235632173.1">
    <property type="nucleotide sequence ID" value="NZ_LT629971.1"/>
</dbReference>
<proteinExistence type="predicted"/>
<name>A0A1H6J0E2_MYCRU</name>
<dbReference type="SUPFAM" id="SSF55961">
    <property type="entry name" value="Bet v1-like"/>
    <property type="match status" value="1"/>
</dbReference>
<organism evidence="1 2">
    <name type="scientific">Mycolicibacterium rutilum</name>
    <name type="common">Mycobacterium rutilum</name>
    <dbReference type="NCBI Taxonomy" id="370526"/>
    <lineage>
        <taxon>Bacteria</taxon>
        <taxon>Bacillati</taxon>
        <taxon>Actinomycetota</taxon>
        <taxon>Actinomycetes</taxon>
        <taxon>Mycobacteriales</taxon>
        <taxon>Mycobacteriaceae</taxon>
        <taxon>Mycolicibacterium</taxon>
    </lineage>
</organism>
<gene>
    <name evidence="1" type="ORF">SAMN04489835_0929</name>
</gene>
<reference evidence="2" key="1">
    <citation type="submission" date="2016-10" db="EMBL/GenBank/DDBJ databases">
        <authorList>
            <person name="Varghese N."/>
            <person name="Submissions S."/>
        </authorList>
    </citation>
    <scope>NUCLEOTIDE SEQUENCE [LARGE SCALE GENOMIC DNA]</scope>
    <source>
        <strain evidence="2">DSM 45405</strain>
    </source>
</reference>
<dbReference type="Proteomes" id="UP000182915">
    <property type="component" value="Chromosome I"/>
</dbReference>
<dbReference type="Gene3D" id="3.30.530.20">
    <property type="match status" value="1"/>
</dbReference>
<dbReference type="InterPro" id="IPR023393">
    <property type="entry name" value="START-like_dom_sf"/>
</dbReference>
<evidence type="ECO:0000313" key="1">
    <source>
        <dbReference type="EMBL" id="SEH52334.1"/>
    </source>
</evidence>
<dbReference type="InterPro" id="IPR019587">
    <property type="entry name" value="Polyketide_cyclase/dehydratase"/>
</dbReference>
<dbReference type="AlphaFoldDB" id="A0A1H6J0E2"/>
<dbReference type="Pfam" id="PF10604">
    <property type="entry name" value="Polyketide_cyc2"/>
    <property type="match status" value="1"/>
</dbReference>
<sequence>MPTVELHCAAPPQAVWDVITDLDTWPQWGPTVSGAELKEPGPLRLGSEGNVVTPVGLKLPFTITEFRPRHCWAWQVVGVGATRHEVLAEDDGSRIVFGVPWWATAYLPVCAIALPRIAKLAMNRR</sequence>
<keyword evidence="2" id="KW-1185">Reference proteome</keyword>
<accession>A0A1H6J0E2</accession>
<protein>
    <submittedName>
        <fullName evidence="1">Polyketide cyclase / dehydrase and lipid transport</fullName>
    </submittedName>
</protein>
<dbReference type="EMBL" id="LT629971">
    <property type="protein sequence ID" value="SEH52334.1"/>
    <property type="molecule type" value="Genomic_DNA"/>
</dbReference>
<evidence type="ECO:0000313" key="2">
    <source>
        <dbReference type="Proteomes" id="UP000182915"/>
    </source>
</evidence>